<evidence type="ECO:0000313" key="3">
    <source>
        <dbReference type="Proteomes" id="UP000078340"/>
    </source>
</evidence>
<accession>A0A179HUN9</accession>
<sequence length="172" mass="18115">MSCLDCERAVAMLCASYPAGQGRHGTCLIIYLHQSDEGVSGPPIWLSTVLRHLQAASGAGRNHSAVPCKGSMMSEQTRRMMDGRGGCWSGPRRRRGATENTLERPEAAEGAAGRLGCWAPRAADEPGAQVATAPKPRHASTTCMPYMYSSCVHVGWEGQESAVGSAPAGDDG</sequence>
<evidence type="ECO:0000256" key="1">
    <source>
        <dbReference type="SAM" id="MobiDB-lite"/>
    </source>
</evidence>
<protein>
    <submittedName>
        <fullName evidence="2">Uncharacterized protein</fullName>
    </submittedName>
</protein>
<evidence type="ECO:0000313" key="2">
    <source>
        <dbReference type="EMBL" id="OAQ93218.1"/>
    </source>
</evidence>
<reference evidence="2 3" key="1">
    <citation type="submission" date="2016-02" db="EMBL/GenBank/DDBJ databases">
        <title>Biosynthesis of antibiotic leucinostatins and their inhibition on Phytophthora in bio-control Purpureocillium lilacinum.</title>
        <authorList>
            <person name="Wang G."/>
            <person name="Liu Z."/>
            <person name="Lin R."/>
            <person name="Li E."/>
            <person name="Mao Z."/>
            <person name="Ling J."/>
            <person name="Yin W."/>
            <person name="Xie B."/>
        </authorList>
    </citation>
    <scope>NUCLEOTIDE SEQUENCE [LARGE SCALE GENOMIC DNA]</scope>
    <source>
        <strain evidence="2">PLFJ-1</strain>
    </source>
</reference>
<dbReference type="EMBL" id="LSBI01000002">
    <property type="protein sequence ID" value="OAQ93218.1"/>
    <property type="molecule type" value="Genomic_DNA"/>
</dbReference>
<dbReference type="AlphaFoldDB" id="A0A179HUN9"/>
<gene>
    <name evidence="2" type="ORF">VFPFJ_02379</name>
</gene>
<proteinExistence type="predicted"/>
<name>A0A179HUN9_PURLI</name>
<dbReference type="Proteomes" id="UP000078340">
    <property type="component" value="Unassembled WGS sequence"/>
</dbReference>
<feature type="region of interest" description="Disordered" evidence="1">
    <location>
        <begin position="82"/>
        <end position="113"/>
    </location>
</feature>
<comment type="caution">
    <text evidence="2">The sequence shown here is derived from an EMBL/GenBank/DDBJ whole genome shotgun (WGS) entry which is preliminary data.</text>
</comment>
<organism evidence="2 3">
    <name type="scientific">Purpureocillium lilacinum</name>
    <name type="common">Paecilomyces lilacinus</name>
    <dbReference type="NCBI Taxonomy" id="33203"/>
    <lineage>
        <taxon>Eukaryota</taxon>
        <taxon>Fungi</taxon>
        <taxon>Dikarya</taxon>
        <taxon>Ascomycota</taxon>
        <taxon>Pezizomycotina</taxon>
        <taxon>Sordariomycetes</taxon>
        <taxon>Hypocreomycetidae</taxon>
        <taxon>Hypocreales</taxon>
        <taxon>Ophiocordycipitaceae</taxon>
        <taxon>Purpureocillium</taxon>
    </lineage>
</organism>